<evidence type="ECO:0000313" key="4">
    <source>
        <dbReference type="Proteomes" id="UP000019491"/>
    </source>
</evidence>
<dbReference type="InterPro" id="IPR029069">
    <property type="entry name" value="HotDog_dom_sf"/>
</dbReference>
<organism evidence="3 4">
    <name type="scientific">Rhodococcus wratislaviensis NBRC 100605</name>
    <dbReference type="NCBI Taxonomy" id="1219028"/>
    <lineage>
        <taxon>Bacteria</taxon>
        <taxon>Bacillati</taxon>
        <taxon>Actinomycetota</taxon>
        <taxon>Actinomycetes</taxon>
        <taxon>Mycobacteriales</taxon>
        <taxon>Nocardiaceae</taxon>
        <taxon>Rhodococcus</taxon>
    </lineage>
</organism>
<evidence type="ECO:0000259" key="2">
    <source>
        <dbReference type="Pfam" id="PF20789"/>
    </source>
</evidence>
<dbReference type="SUPFAM" id="SSF54637">
    <property type="entry name" value="Thioesterase/thiol ester dehydrase-isomerase"/>
    <property type="match status" value="2"/>
</dbReference>
<feature type="domain" description="Acyl-CoA thioesterase-like N-terminal HotDog" evidence="1">
    <location>
        <begin position="40"/>
        <end position="120"/>
    </location>
</feature>
<dbReference type="InterPro" id="IPR042171">
    <property type="entry name" value="Acyl-CoA_hotdog"/>
</dbReference>
<proteinExistence type="predicted"/>
<protein>
    <recommendedName>
        <fullName evidence="5">Thioesterase family protein</fullName>
    </recommendedName>
</protein>
<dbReference type="InterPro" id="IPR052389">
    <property type="entry name" value="Sec_Metab_Biosynth-Assoc"/>
</dbReference>
<accession>X0Q482</accession>
<name>X0Q482_RHOWR</name>
<dbReference type="OrthoDB" id="5418286at2"/>
<reference evidence="3 4" key="1">
    <citation type="submission" date="2014-02" db="EMBL/GenBank/DDBJ databases">
        <title>Whole genome shotgun sequence of Rhodococcus wratislaviensis NBRC 100605.</title>
        <authorList>
            <person name="Hosoyama A."/>
            <person name="Tsuchikane K."/>
            <person name="Yoshida I."/>
            <person name="Ohji S."/>
            <person name="Ichikawa N."/>
            <person name="Yamazoe A."/>
            <person name="Fujita N."/>
        </authorList>
    </citation>
    <scope>NUCLEOTIDE SEQUENCE [LARGE SCALE GENOMIC DNA]</scope>
    <source>
        <strain evidence="3 4">NBRC 100605</strain>
    </source>
</reference>
<dbReference type="EMBL" id="BAWF01000019">
    <property type="protein sequence ID" value="GAF45296.1"/>
    <property type="molecule type" value="Genomic_DNA"/>
</dbReference>
<sequence length="294" mass="30950">MPGSFTRTQTNTVDAAPARSFLEATAVESIGPGRFAAQVDPAWSARGKPNGGLLLSIAARAVMAVTGRPHPYAVSGSFVRAPDEGPVEIRVEVLKAGRQVAQVRASLWQRGAVVLDTLIVVGDTPDSTPAWREIPDPVPAPYAMCVPLARQPGRTGLVERVDIRYDPAAAPTRGNPVPRRTGMGDAHLRGWVEFSDGSAPDVLAALLMADVLPPSVHNLGLPGWAPTVQMSTYLRAVPAPGPLAVSVSGRLLSGRWFDEVADVYDVDGTLVAQTRQIALVAGRAPAHSRGTDSP</sequence>
<comment type="caution">
    <text evidence="3">The sequence shown here is derived from an EMBL/GenBank/DDBJ whole genome shotgun (WGS) entry which is preliminary data.</text>
</comment>
<feature type="domain" description="Acyl-CoA thioesterase-like C-terminal" evidence="2">
    <location>
        <begin position="149"/>
        <end position="280"/>
    </location>
</feature>
<dbReference type="RefSeq" id="WP_162181193.1">
    <property type="nucleotide sequence ID" value="NZ_BAWF01000019.1"/>
</dbReference>
<dbReference type="InterPro" id="IPR049450">
    <property type="entry name" value="ACOT8-like_C"/>
</dbReference>
<evidence type="ECO:0000313" key="3">
    <source>
        <dbReference type="EMBL" id="GAF45296.1"/>
    </source>
</evidence>
<dbReference type="PANTHER" id="PTHR38110">
    <property type="entry name" value="CHROMOSOME 23, WHOLE GENOME SHOTGUN SEQUENCE"/>
    <property type="match status" value="1"/>
</dbReference>
<gene>
    <name evidence="3" type="ORF">RW1_019_00480</name>
</gene>
<dbReference type="InterPro" id="IPR049449">
    <property type="entry name" value="TesB_ACOT8-like_N"/>
</dbReference>
<keyword evidence="4" id="KW-1185">Reference proteome</keyword>
<evidence type="ECO:0008006" key="5">
    <source>
        <dbReference type="Google" id="ProtNLM"/>
    </source>
</evidence>
<dbReference type="Pfam" id="PF20789">
    <property type="entry name" value="4HBT_3C"/>
    <property type="match status" value="1"/>
</dbReference>
<dbReference type="Gene3D" id="2.40.160.210">
    <property type="entry name" value="Acyl-CoA thioesterase, double hotdog domain"/>
    <property type="match status" value="1"/>
</dbReference>
<dbReference type="PANTHER" id="PTHR38110:SF1">
    <property type="entry name" value="THIOESTERASE DOMAIN-CONTAINING PROTEIN"/>
    <property type="match status" value="1"/>
</dbReference>
<evidence type="ECO:0000259" key="1">
    <source>
        <dbReference type="Pfam" id="PF13622"/>
    </source>
</evidence>
<dbReference type="AlphaFoldDB" id="X0Q482"/>
<dbReference type="Pfam" id="PF13622">
    <property type="entry name" value="4HBT_3"/>
    <property type="match status" value="1"/>
</dbReference>
<dbReference type="Proteomes" id="UP000019491">
    <property type="component" value="Unassembled WGS sequence"/>
</dbReference>